<dbReference type="PROSITE" id="PS51704">
    <property type="entry name" value="GP_PDE"/>
    <property type="match status" value="1"/>
</dbReference>
<dbReference type="GO" id="GO:0006629">
    <property type="term" value="P:lipid metabolic process"/>
    <property type="evidence" value="ECO:0007669"/>
    <property type="project" value="InterPro"/>
</dbReference>
<dbReference type="Gene3D" id="3.20.20.190">
    <property type="entry name" value="Phosphatidylinositol (PI) phosphodiesterase"/>
    <property type="match status" value="1"/>
</dbReference>
<dbReference type="eggNOG" id="COG0584">
    <property type="taxonomic scope" value="Bacteria"/>
</dbReference>
<dbReference type="EMBL" id="CP018906">
    <property type="protein sequence ID" value="AQW22370.1"/>
    <property type="molecule type" value="Genomic_DNA"/>
</dbReference>
<protein>
    <submittedName>
        <fullName evidence="2">Glycerophosphodiester phosphodiesterase</fullName>
    </submittedName>
</protein>
<evidence type="ECO:0000313" key="2">
    <source>
        <dbReference type="EMBL" id="AQW22370.1"/>
    </source>
</evidence>
<feature type="domain" description="GP-PDE" evidence="1">
    <location>
        <begin position="3"/>
        <end position="239"/>
    </location>
</feature>
<dbReference type="PANTHER" id="PTHR46211:SF1">
    <property type="entry name" value="GLYCEROPHOSPHODIESTER PHOSPHODIESTERASE, CYTOPLASMIC"/>
    <property type="match status" value="1"/>
</dbReference>
<organism evidence="2 3">
    <name type="scientific">Lentilactobacillus curieae</name>
    <dbReference type="NCBI Taxonomy" id="1138822"/>
    <lineage>
        <taxon>Bacteria</taxon>
        <taxon>Bacillati</taxon>
        <taxon>Bacillota</taxon>
        <taxon>Bacilli</taxon>
        <taxon>Lactobacillales</taxon>
        <taxon>Lactobacillaceae</taxon>
        <taxon>Lentilactobacillus</taxon>
    </lineage>
</organism>
<dbReference type="PANTHER" id="PTHR46211">
    <property type="entry name" value="GLYCEROPHOSPHORYL DIESTER PHOSPHODIESTERASE"/>
    <property type="match status" value="1"/>
</dbReference>
<name>A0A1S6QLB0_9LACO</name>
<dbReference type="GO" id="GO:0008081">
    <property type="term" value="F:phosphoric diester hydrolase activity"/>
    <property type="evidence" value="ECO:0007669"/>
    <property type="project" value="InterPro"/>
</dbReference>
<dbReference type="KEGG" id="lcu:PL11_008675"/>
<dbReference type="Proteomes" id="UP000030361">
    <property type="component" value="Chromosome"/>
</dbReference>
<proteinExistence type="predicted"/>
<dbReference type="AlphaFoldDB" id="A0A1S6QLB0"/>
<reference evidence="2 3" key="1">
    <citation type="journal article" date="2015" name="Genome Announc.">
        <title>Genome Sequence of Lactobacillus curieae CCTCC M 2011381T, a Novel Producer of Gamma-aminobutyric Acid.</title>
        <authorList>
            <person name="Wang Y."/>
            <person name="Wang Y."/>
            <person name="Lang C."/>
            <person name="Wei D."/>
            <person name="Xu P."/>
            <person name="Xie J."/>
        </authorList>
    </citation>
    <scope>NUCLEOTIDE SEQUENCE [LARGE SCALE GENOMIC DNA]</scope>
    <source>
        <strain evidence="2 3">CCTCC M 2011381</strain>
    </source>
</reference>
<dbReference type="InterPro" id="IPR030395">
    <property type="entry name" value="GP_PDE_dom"/>
</dbReference>
<evidence type="ECO:0000313" key="3">
    <source>
        <dbReference type="Proteomes" id="UP000030361"/>
    </source>
</evidence>
<gene>
    <name evidence="2" type="ORF">PL11_008675</name>
</gene>
<dbReference type="InterPro" id="IPR017946">
    <property type="entry name" value="PLC-like_Pdiesterase_TIM-brl"/>
</dbReference>
<accession>A0A1S6QLB0</accession>
<keyword evidence="3" id="KW-1185">Reference proteome</keyword>
<evidence type="ECO:0000259" key="1">
    <source>
        <dbReference type="PROSITE" id="PS51704"/>
    </source>
</evidence>
<dbReference type="SUPFAM" id="SSF51695">
    <property type="entry name" value="PLC-like phosphodiesterases"/>
    <property type="match status" value="1"/>
</dbReference>
<sequence>MNTEIFAHRGSSGDFPENTMPAFRDAIDSGCDGIETDVQLSKDGRFIIMHDEKVNRTTNGKGYIQNLTLEQIKGLDAGIKKSTQFRDVTVPTLEELVDLLVASDFQGKLNLELKTNKIPYPGIEKQVFDYLNSRTDIKFEIIYSSFSDRSVQLLHKLDAHRVAAKLFKKNFSSAIALHKERVIEDIHLEIGWLKKHIGEFQVNHVRPWLVNTPADMEFCFKSGVAGFFTDYPRRAMKLKREMENGADA</sequence>
<dbReference type="CDD" id="cd08563">
    <property type="entry name" value="GDPD_TtGDE_like"/>
    <property type="match status" value="1"/>
</dbReference>
<dbReference type="Pfam" id="PF03009">
    <property type="entry name" value="GDPD"/>
    <property type="match status" value="1"/>
</dbReference>